<dbReference type="InterPro" id="IPR029058">
    <property type="entry name" value="AB_hydrolase_fold"/>
</dbReference>
<dbReference type="STRING" id="658219.SAMN05216212_1162"/>
<dbReference type="Pfam" id="PF01738">
    <property type="entry name" value="DLH"/>
    <property type="match status" value="1"/>
</dbReference>
<dbReference type="GO" id="GO:0016787">
    <property type="term" value="F:hydrolase activity"/>
    <property type="evidence" value="ECO:0007669"/>
    <property type="project" value="UniProtKB-KW"/>
</dbReference>
<protein>
    <submittedName>
        <fullName evidence="2">Dienelactone hydrolase</fullName>
    </submittedName>
</protein>
<dbReference type="EMBL" id="FNFH01000002">
    <property type="protein sequence ID" value="SDJ91746.1"/>
    <property type="molecule type" value="Genomic_DNA"/>
</dbReference>
<evidence type="ECO:0000313" key="2">
    <source>
        <dbReference type="EMBL" id="SDJ91746.1"/>
    </source>
</evidence>
<dbReference type="InterPro" id="IPR002925">
    <property type="entry name" value="Dienelactn_hydro"/>
</dbReference>
<evidence type="ECO:0000259" key="1">
    <source>
        <dbReference type="Pfam" id="PF01738"/>
    </source>
</evidence>
<dbReference type="AlphaFoldDB" id="A0A1G8XMU8"/>
<proteinExistence type="predicted"/>
<reference evidence="3" key="1">
    <citation type="submission" date="2016-10" db="EMBL/GenBank/DDBJ databases">
        <authorList>
            <person name="Varghese N."/>
            <person name="Submissions S."/>
        </authorList>
    </citation>
    <scope>NUCLEOTIDE SEQUENCE [LARGE SCALE GENOMIC DNA]</scope>
    <source>
        <strain evidence="3">CGMCC 1.10658</strain>
    </source>
</reference>
<organism evidence="2 3">
    <name type="scientific">Microbulbifer yueqingensis</name>
    <dbReference type="NCBI Taxonomy" id="658219"/>
    <lineage>
        <taxon>Bacteria</taxon>
        <taxon>Pseudomonadati</taxon>
        <taxon>Pseudomonadota</taxon>
        <taxon>Gammaproteobacteria</taxon>
        <taxon>Cellvibrionales</taxon>
        <taxon>Microbulbiferaceae</taxon>
        <taxon>Microbulbifer</taxon>
    </lineage>
</organism>
<dbReference type="PANTHER" id="PTHR22946">
    <property type="entry name" value="DIENELACTONE HYDROLASE DOMAIN-CONTAINING PROTEIN-RELATED"/>
    <property type="match status" value="1"/>
</dbReference>
<accession>A0A1G8XMU8</accession>
<keyword evidence="2" id="KW-0378">Hydrolase</keyword>
<dbReference type="PANTHER" id="PTHR22946:SF0">
    <property type="entry name" value="DIENELACTONE HYDROLASE DOMAIN-CONTAINING PROTEIN"/>
    <property type="match status" value="1"/>
</dbReference>
<dbReference type="RefSeq" id="WP_091509903.1">
    <property type="nucleotide sequence ID" value="NZ_FNFH01000002.1"/>
</dbReference>
<evidence type="ECO:0000313" key="3">
    <source>
        <dbReference type="Proteomes" id="UP000199305"/>
    </source>
</evidence>
<name>A0A1G8XMU8_9GAMM</name>
<dbReference type="Proteomes" id="UP000199305">
    <property type="component" value="Unassembled WGS sequence"/>
</dbReference>
<feature type="domain" description="Dienelactone hydrolase" evidence="1">
    <location>
        <begin position="17"/>
        <end position="238"/>
    </location>
</feature>
<dbReference type="OrthoDB" id="9787933at2"/>
<gene>
    <name evidence="2" type="ORF">SAMN05216212_1162</name>
</gene>
<keyword evidence="3" id="KW-1185">Reference proteome</keyword>
<dbReference type="InterPro" id="IPR050261">
    <property type="entry name" value="FrsA_esterase"/>
</dbReference>
<dbReference type="Gene3D" id="3.40.50.1820">
    <property type="entry name" value="alpha/beta hydrolase"/>
    <property type="match status" value="1"/>
</dbReference>
<sequence length="241" mass="26218">MHSESIEYTVDGESFTGYVSYDDSREGKRPGIIVIHEWWGHNDFVRIEADKLAAEGYTAFALDMFGTGKQADNPDDAGALMNAALEKPGAIEKRFRAAMEILQQHETVDASRIAAQGYCFGGMVALNMARLGLDLRGVVSFHGALESDIDVEPGSVNAELRVYTGGADDMIPAKQVAAFVEEMQNAAVKFELTSYPGVKHGFTNPAATDRGEKFGIPLAYSKDASQDAWNGAMAFYRKLFG</sequence>
<dbReference type="SUPFAM" id="SSF53474">
    <property type="entry name" value="alpha/beta-Hydrolases"/>
    <property type="match status" value="1"/>
</dbReference>